<gene>
    <name evidence="1" type="ORF">RHMOL_Rhmol02G0173600</name>
</gene>
<proteinExistence type="predicted"/>
<accession>A0ACC0PQW9</accession>
<keyword evidence="2" id="KW-1185">Reference proteome</keyword>
<organism evidence="1 2">
    <name type="scientific">Rhododendron molle</name>
    <name type="common">Chinese azalea</name>
    <name type="synonym">Azalea mollis</name>
    <dbReference type="NCBI Taxonomy" id="49168"/>
    <lineage>
        <taxon>Eukaryota</taxon>
        <taxon>Viridiplantae</taxon>
        <taxon>Streptophyta</taxon>
        <taxon>Embryophyta</taxon>
        <taxon>Tracheophyta</taxon>
        <taxon>Spermatophyta</taxon>
        <taxon>Magnoliopsida</taxon>
        <taxon>eudicotyledons</taxon>
        <taxon>Gunneridae</taxon>
        <taxon>Pentapetalae</taxon>
        <taxon>asterids</taxon>
        <taxon>Ericales</taxon>
        <taxon>Ericaceae</taxon>
        <taxon>Ericoideae</taxon>
        <taxon>Rhodoreae</taxon>
        <taxon>Rhododendron</taxon>
    </lineage>
</organism>
<comment type="caution">
    <text evidence="1">The sequence shown here is derived from an EMBL/GenBank/DDBJ whole genome shotgun (WGS) entry which is preliminary data.</text>
</comment>
<sequence>MTMTPVDFVAIIRLRVGGEPSPFDSGIQNDRVALEWFLGEVTRIEEGMARYESLIDYLKKEVTTEQEAERMARAYLLYLFGATLYPNRRSKVHLSYLPVLRDLRTASRFDWGGAALGTTYAFLGDSSRTGQSTAGYWRIWEINWNPWGVAGVELEYLASSRAITASRVLLESAFGWQWYLGDRVTRQSLGYTAFQVPGPLPPRASHTSTYTRAELERFTRLDIELTRFLRPEMDYVPYQRDRLARPLGIRAFRDVRSQAHGAAEERRAAGERSRGGEGRVRVHASMPMRGGPPEMSWRIPVVDAQGNQVEIHLVPARVEPPSVTVPVPNEWVNEAIRRMLAFENVVRRAGQATSRSKRTRSPPQKKIAARTPTPPVTSRRQTRSSQPVAASKEATKQAVARAEE</sequence>
<evidence type="ECO:0000313" key="1">
    <source>
        <dbReference type="EMBL" id="KAI8568132.1"/>
    </source>
</evidence>
<evidence type="ECO:0000313" key="2">
    <source>
        <dbReference type="Proteomes" id="UP001062846"/>
    </source>
</evidence>
<dbReference type="EMBL" id="CM046389">
    <property type="protein sequence ID" value="KAI8568132.1"/>
    <property type="molecule type" value="Genomic_DNA"/>
</dbReference>
<protein>
    <submittedName>
        <fullName evidence="1">Uncharacterized protein</fullName>
    </submittedName>
</protein>
<reference evidence="1" key="1">
    <citation type="submission" date="2022-02" db="EMBL/GenBank/DDBJ databases">
        <title>Plant Genome Project.</title>
        <authorList>
            <person name="Zhang R.-G."/>
        </authorList>
    </citation>
    <scope>NUCLEOTIDE SEQUENCE</scope>
    <source>
        <strain evidence="1">AT1</strain>
    </source>
</reference>
<dbReference type="Proteomes" id="UP001062846">
    <property type="component" value="Chromosome 2"/>
</dbReference>
<name>A0ACC0PQW9_RHOML</name>